<dbReference type="Pfam" id="PF16571">
    <property type="entry name" value="FBP_C"/>
    <property type="match status" value="1"/>
</dbReference>
<accession>A0A1G7EGF6</accession>
<sequence length="158" mass="16292">MSTDTRIRAAMANCTKGEATRMVLPAEIRALDLDTLADVVGWRDAKAPDKAVLLVPGDVEPVGIALRAAANPVGATAMCALCRTTHGPGGTSLFSAPRGRGGDSVGTYVCSDLGCARHITVQKATAALRPAPGLSVEERRAGLRERAAAFAAQVTAPR</sequence>
<evidence type="ECO:0000259" key="1">
    <source>
        <dbReference type="Pfam" id="PF16571"/>
    </source>
</evidence>
<protein>
    <submittedName>
        <fullName evidence="2">FBP C-terminal treble-clef zinc-finger</fullName>
    </submittedName>
</protein>
<proteinExistence type="predicted"/>
<reference evidence="2 3" key="1">
    <citation type="submission" date="2016-10" db="EMBL/GenBank/DDBJ databases">
        <authorList>
            <person name="de Groot N.N."/>
        </authorList>
    </citation>
    <scope>NUCLEOTIDE SEQUENCE [LARGE SCALE GENOMIC DNA]</scope>
    <source>
        <strain evidence="2 3">CGMCC 4.3143</strain>
    </source>
</reference>
<keyword evidence="2" id="KW-0863">Zinc-finger</keyword>
<keyword evidence="2" id="KW-0862">Zinc</keyword>
<dbReference type="Proteomes" id="UP000198967">
    <property type="component" value="Unassembled WGS sequence"/>
</dbReference>
<dbReference type="GO" id="GO:0008270">
    <property type="term" value="F:zinc ion binding"/>
    <property type="evidence" value="ECO:0007669"/>
    <property type="project" value="UniProtKB-KW"/>
</dbReference>
<keyword evidence="2" id="KW-0479">Metal-binding</keyword>
<gene>
    <name evidence="2" type="ORF">SAMN05216377_101369</name>
</gene>
<keyword evidence="3" id="KW-1185">Reference proteome</keyword>
<dbReference type="AlphaFoldDB" id="A0A1G7EGF6"/>
<dbReference type="RefSeq" id="WP_245707239.1">
    <property type="nucleotide sequence ID" value="NZ_FNBE01000001.1"/>
</dbReference>
<evidence type="ECO:0000313" key="2">
    <source>
        <dbReference type="EMBL" id="SDE62748.1"/>
    </source>
</evidence>
<dbReference type="STRING" id="366584.SAMN05216377_101369"/>
<dbReference type="InterPro" id="IPR032330">
    <property type="entry name" value="EF-G-binding_C"/>
</dbReference>
<feature type="domain" description="Elongation factor G-binding protein C-terminal treble-clef zinc-finger" evidence="1">
    <location>
        <begin position="7"/>
        <end position="154"/>
    </location>
</feature>
<name>A0A1G7EGF6_PSEOR</name>
<dbReference type="EMBL" id="FNBE01000001">
    <property type="protein sequence ID" value="SDE62748.1"/>
    <property type="molecule type" value="Genomic_DNA"/>
</dbReference>
<evidence type="ECO:0000313" key="3">
    <source>
        <dbReference type="Proteomes" id="UP000198967"/>
    </source>
</evidence>
<organism evidence="2 3">
    <name type="scientific">Pseudonocardia oroxyli</name>
    <dbReference type="NCBI Taxonomy" id="366584"/>
    <lineage>
        <taxon>Bacteria</taxon>
        <taxon>Bacillati</taxon>
        <taxon>Actinomycetota</taxon>
        <taxon>Actinomycetes</taxon>
        <taxon>Pseudonocardiales</taxon>
        <taxon>Pseudonocardiaceae</taxon>
        <taxon>Pseudonocardia</taxon>
    </lineage>
</organism>